<dbReference type="Proteomes" id="UP000295455">
    <property type="component" value="Unassembled WGS sequence"/>
</dbReference>
<name>A0A4R1RP54_9FLAO</name>
<dbReference type="EMBL" id="SLUP01000002">
    <property type="protein sequence ID" value="TCL67720.1"/>
    <property type="molecule type" value="Genomic_DNA"/>
</dbReference>
<evidence type="ECO:0008006" key="3">
    <source>
        <dbReference type="Google" id="ProtNLM"/>
    </source>
</evidence>
<accession>A0A4R1RP54</accession>
<protein>
    <recommendedName>
        <fullName evidence="3">Alpha/beta hydrolase</fullName>
    </recommendedName>
</protein>
<proteinExistence type="predicted"/>
<dbReference type="RefSeq" id="WP_132215539.1">
    <property type="nucleotide sequence ID" value="NZ_OX156936.1"/>
</dbReference>
<gene>
    <name evidence="1" type="ORF">EV196_102280</name>
</gene>
<dbReference type="OrthoDB" id="9804993at2"/>
<evidence type="ECO:0000313" key="2">
    <source>
        <dbReference type="Proteomes" id="UP000295455"/>
    </source>
</evidence>
<reference evidence="1 2" key="1">
    <citation type="submission" date="2019-03" db="EMBL/GenBank/DDBJ databases">
        <title>Genomic Encyclopedia of Type Strains, Phase IV (KMG-IV): sequencing the most valuable type-strain genomes for metagenomic binning, comparative biology and taxonomic classification.</title>
        <authorList>
            <person name="Goeker M."/>
        </authorList>
    </citation>
    <scope>NUCLEOTIDE SEQUENCE [LARGE SCALE GENOMIC DNA]</scope>
    <source>
        <strain evidence="1 2">DSM 18792</strain>
    </source>
</reference>
<dbReference type="AlphaFoldDB" id="A0A4R1RP54"/>
<dbReference type="InterPro" id="IPR029058">
    <property type="entry name" value="AB_hydrolase_fold"/>
</dbReference>
<dbReference type="InterPro" id="IPR010662">
    <property type="entry name" value="RBBP9/YdeN"/>
</dbReference>
<dbReference type="Gene3D" id="3.40.50.1820">
    <property type="entry name" value="alpha/beta hydrolase"/>
    <property type="match status" value="1"/>
</dbReference>
<organism evidence="1 2">
    <name type="scientific">Mariniflexile fucanivorans</name>
    <dbReference type="NCBI Taxonomy" id="264023"/>
    <lineage>
        <taxon>Bacteria</taxon>
        <taxon>Pseudomonadati</taxon>
        <taxon>Bacteroidota</taxon>
        <taxon>Flavobacteriia</taxon>
        <taxon>Flavobacteriales</taxon>
        <taxon>Flavobacteriaceae</taxon>
        <taxon>Mariniflexile</taxon>
    </lineage>
</organism>
<sequence>MENENIKLIIIPGLGGSGEHHWQSLWLKKFDNSIRVIQDDWDAPNLKNWLDKLNDSIVKHNAPIILVAHSLAVSLVLHWTNRYKNPNIKGALLVAPADVDSPTHTPDILRDFSWMPTSKLTFPSIVVASEDDAFVSLNRAKYFAEQWGSDFINIGFKGHINSDSNLEYWEEGQVILKTLMMKTNIQ</sequence>
<dbReference type="SUPFAM" id="SSF53474">
    <property type="entry name" value="alpha/beta-Hydrolases"/>
    <property type="match status" value="1"/>
</dbReference>
<keyword evidence="2" id="KW-1185">Reference proteome</keyword>
<dbReference type="GO" id="GO:0016787">
    <property type="term" value="F:hydrolase activity"/>
    <property type="evidence" value="ECO:0007669"/>
    <property type="project" value="InterPro"/>
</dbReference>
<dbReference type="Pfam" id="PF06821">
    <property type="entry name" value="Ser_hydrolase"/>
    <property type="match status" value="1"/>
</dbReference>
<comment type="caution">
    <text evidence="1">The sequence shown here is derived from an EMBL/GenBank/DDBJ whole genome shotgun (WGS) entry which is preliminary data.</text>
</comment>
<evidence type="ECO:0000313" key="1">
    <source>
        <dbReference type="EMBL" id="TCL67720.1"/>
    </source>
</evidence>